<gene>
    <name evidence="2" type="ORF">D4764_11G0005250</name>
</gene>
<reference evidence="2 3" key="1">
    <citation type="submission" date="2019-04" db="EMBL/GenBank/DDBJ databases">
        <title>Chromosome genome assembly for Takifugu flavidus.</title>
        <authorList>
            <person name="Xiao S."/>
        </authorList>
    </citation>
    <scope>NUCLEOTIDE SEQUENCE [LARGE SCALE GENOMIC DNA]</scope>
    <source>
        <strain evidence="2">HTHZ2018</strain>
        <tissue evidence="2">Muscle</tissue>
    </source>
</reference>
<organism evidence="2 3">
    <name type="scientific">Takifugu flavidus</name>
    <name type="common">sansaifugu</name>
    <dbReference type="NCBI Taxonomy" id="433684"/>
    <lineage>
        <taxon>Eukaryota</taxon>
        <taxon>Metazoa</taxon>
        <taxon>Chordata</taxon>
        <taxon>Craniata</taxon>
        <taxon>Vertebrata</taxon>
        <taxon>Euteleostomi</taxon>
        <taxon>Actinopterygii</taxon>
        <taxon>Neopterygii</taxon>
        <taxon>Teleostei</taxon>
        <taxon>Neoteleostei</taxon>
        <taxon>Acanthomorphata</taxon>
        <taxon>Eupercaria</taxon>
        <taxon>Tetraodontiformes</taxon>
        <taxon>Tetradontoidea</taxon>
        <taxon>Tetraodontidae</taxon>
        <taxon>Takifugu</taxon>
    </lineage>
</organism>
<accession>A0A5C6PF40</accession>
<keyword evidence="3" id="KW-1185">Reference proteome</keyword>
<evidence type="ECO:0000313" key="3">
    <source>
        <dbReference type="Proteomes" id="UP000324091"/>
    </source>
</evidence>
<protein>
    <submittedName>
        <fullName evidence="2">Uncharacterized protein</fullName>
    </submittedName>
</protein>
<dbReference type="EMBL" id="RHFK02000003">
    <property type="protein sequence ID" value="TWW78404.1"/>
    <property type="molecule type" value="Genomic_DNA"/>
</dbReference>
<comment type="caution">
    <text evidence="2">The sequence shown here is derived from an EMBL/GenBank/DDBJ whole genome shotgun (WGS) entry which is preliminary data.</text>
</comment>
<proteinExistence type="predicted"/>
<dbReference type="AlphaFoldDB" id="A0A5C6PF40"/>
<feature type="region of interest" description="Disordered" evidence="1">
    <location>
        <begin position="19"/>
        <end position="66"/>
    </location>
</feature>
<evidence type="ECO:0000256" key="1">
    <source>
        <dbReference type="SAM" id="MobiDB-lite"/>
    </source>
</evidence>
<feature type="compositionally biased region" description="Low complexity" evidence="1">
    <location>
        <begin position="24"/>
        <end position="38"/>
    </location>
</feature>
<name>A0A5C6PF40_9TELE</name>
<dbReference type="Proteomes" id="UP000324091">
    <property type="component" value="Chromosome 11"/>
</dbReference>
<sequence length="109" mass="11715">MASCLAELHLWSTKSSLKVKAHHPSSSSSQGPYLSSDPSVDRRDRPVADNTDIGTYQYYDKGEPEVDPASSVLLWGTPAAKTLPALSTQPGAEKTAIGLATFMLRVTRP</sequence>
<evidence type="ECO:0000313" key="2">
    <source>
        <dbReference type="EMBL" id="TWW78404.1"/>
    </source>
</evidence>